<dbReference type="RefSeq" id="WP_305996173.1">
    <property type="nucleotide sequence ID" value="NZ_JAVALS010000004.1"/>
</dbReference>
<evidence type="ECO:0000313" key="8">
    <source>
        <dbReference type="Proteomes" id="UP001232725"/>
    </source>
</evidence>
<dbReference type="Gene3D" id="1.10.357.10">
    <property type="entry name" value="Tetracycline Repressor, domain 2"/>
    <property type="match status" value="1"/>
</dbReference>
<comment type="caution">
    <text evidence="7">The sequence shown here is derived from an EMBL/GenBank/DDBJ whole genome shotgun (WGS) entry which is preliminary data.</text>
</comment>
<dbReference type="PANTHER" id="PTHR30055">
    <property type="entry name" value="HTH-TYPE TRANSCRIPTIONAL REGULATOR RUTR"/>
    <property type="match status" value="1"/>
</dbReference>
<dbReference type="PANTHER" id="PTHR30055:SF226">
    <property type="entry name" value="HTH-TYPE TRANSCRIPTIONAL REGULATOR PKSA"/>
    <property type="match status" value="1"/>
</dbReference>
<keyword evidence="2" id="KW-0805">Transcription regulation</keyword>
<evidence type="ECO:0000256" key="5">
    <source>
        <dbReference type="PROSITE-ProRule" id="PRU00335"/>
    </source>
</evidence>
<feature type="domain" description="HTH tetR-type" evidence="6">
    <location>
        <begin position="8"/>
        <end position="68"/>
    </location>
</feature>
<name>A0ABT9INE9_9MICC</name>
<dbReference type="InterPro" id="IPR001647">
    <property type="entry name" value="HTH_TetR"/>
</dbReference>
<evidence type="ECO:0000313" key="7">
    <source>
        <dbReference type="EMBL" id="MDP5227123.1"/>
    </source>
</evidence>
<reference evidence="7 8" key="1">
    <citation type="submission" date="2023-08" db="EMBL/GenBank/DDBJ databases">
        <title>Arthrobacter horti sp. nov., isolated from forest soil.</title>
        <authorList>
            <person name="Park M."/>
        </authorList>
    </citation>
    <scope>NUCLEOTIDE SEQUENCE [LARGE SCALE GENOMIC DNA]</scope>
    <source>
        <strain evidence="7 8">YJM1</strain>
    </source>
</reference>
<gene>
    <name evidence="7" type="ORF">Q9R02_08170</name>
</gene>
<dbReference type="InterPro" id="IPR009057">
    <property type="entry name" value="Homeodomain-like_sf"/>
</dbReference>
<keyword evidence="4" id="KW-0804">Transcription</keyword>
<keyword evidence="1" id="KW-0678">Repressor</keyword>
<protein>
    <submittedName>
        <fullName evidence="7">TetR family transcriptional regulator C-terminal domain-containing protein</fullName>
    </submittedName>
</protein>
<dbReference type="EMBL" id="JAVALS010000004">
    <property type="protein sequence ID" value="MDP5227123.1"/>
    <property type="molecule type" value="Genomic_DNA"/>
</dbReference>
<evidence type="ECO:0000259" key="6">
    <source>
        <dbReference type="PROSITE" id="PS50977"/>
    </source>
</evidence>
<evidence type="ECO:0000256" key="3">
    <source>
        <dbReference type="ARBA" id="ARBA00023125"/>
    </source>
</evidence>
<dbReference type="SUPFAM" id="SSF48498">
    <property type="entry name" value="Tetracyclin repressor-like, C-terminal domain"/>
    <property type="match status" value="1"/>
</dbReference>
<keyword evidence="8" id="KW-1185">Reference proteome</keyword>
<sequence>MPKVVNAAARRADVADAVFRIIVTDGLARVSLREVAAEAGLVVGSVRHYFSDSAELLRHAFATANERLEDRLQERLPALDAASDAGDTEELLESSVLLLSQFLPLDGDAAAECSARIEFRLASRGNPDLQTEAERGYRATAAVVGHLIQLLRPEGELDDLVVEAERLLSLLDGLSLHALVHSRWLDAATCRAVLVNHLRDLLPATH</sequence>
<dbReference type="Proteomes" id="UP001232725">
    <property type="component" value="Unassembled WGS sequence"/>
</dbReference>
<dbReference type="InterPro" id="IPR036271">
    <property type="entry name" value="Tet_transcr_reg_TetR-rel_C_sf"/>
</dbReference>
<feature type="DNA-binding region" description="H-T-H motif" evidence="5">
    <location>
        <begin position="31"/>
        <end position="50"/>
    </location>
</feature>
<organism evidence="7 8">
    <name type="scientific">Arthrobacter horti</name>
    <dbReference type="NCBI Taxonomy" id="3068273"/>
    <lineage>
        <taxon>Bacteria</taxon>
        <taxon>Bacillati</taxon>
        <taxon>Actinomycetota</taxon>
        <taxon>Actinomycetes</taxon>
        <taxon>Micrococcales</taxon>
        <taxon>Micrococcaceae</taxon>
        <taxon>Arthrobacter</taxon>
    </lineage>
</organism>
<keyword evidence="3 5" id="KW-0238">DNA-binding</keyword>
<dbReference type="InterPro" id="IPR050109">
    <property type="entry name" value="HTH-type_TetR-like_transc_reg"/>
</dbReference>
<dbReference type="PROSITE" id="PS50977">
    <property type="entry name" value="HTH_TETR_2"/>
    <property type="match status" value="1"/>
</dbReference>
<dbReference type="Pfam" id="PF00440">
    <property type="entry name" value="TetR_N"/>
    <property type="match status" value="1"/>
</dbReference>
<evidence type="ECO:0000256" key="1">
    <source>
        <dbReference type="ARBA" id="ARBA00022491"/>
    </source>
</evidence>
<dbReference type="Pfam" id="PF13977">
    <property type="entry name" value="TetR_C_6"/>
    <property type="match status" value="1"/>
</dbReference>
<dbReference type="InterPro" id="IPR039538">
    <property type="entry name" value="BetI_C"/>
</dbReference>
<proteinExistence type="predicted"/>
<dbReference type="SUPFAM" id="SSF46689">
    <property type="entry name" value="Homeodomain-like"/>
    <property type="match status" value="1"/>
</dbReference>
<accession>A0ABT9INE9</accession>
<evidence type="ECO:0000256" key="2">
    <source>
        <dbReference type="ARBA" id="ARBA00023015"/>
    </source>
</evidence>
<evidence type="ECO:0000256" key="4">
    <source>
        <dbReference type="ARBA" id="ARBA00023163"/>
    </source>
</evidence>